<dbReference type="PANTHER" id="PTHR32309:SF31">
    <property type="entry name" value="CAPSULAR EXOPOLYSACCHARIDE FAMILY"/>
    <property type="match status" value="1"/>
</dbReference>
<evidence type="ECO:0000256" key="6">
    <source>
        <dbReference type="SAM" id="Phobius"/>
    </source>
</evidence>
<dbReference type="OrthoDB" id="9794577at2"/>
<dbReference type="EMBL" id="MSTI01000161">
    <property type="protein sequence ID" value="OLV15823.1"/>
    <property type="molecule type" value="Genomic_DNA"/>
</dbReference>
<gene>
    <name evidence="8" type="ORF">BOO71_0013768</name>
</gene>
<comment type="caution">
    <text evidence="8">The sequence shown here is derived from an EMBL/GenBank/DDBJ whole genome shotgun (WGS) entry which is preliminary data.</text>
</comment>
<organism evidence="8 9">
    <name type="scientific">Deinococcus marmoris</name>
    <dbReference type="NCBI Taxonomy" id="249408"/>
    <lineage>
        <taxon>Bacteria</taxon>
        <taxon>Thermotogati</taxon>
        <taxon>Deinococcota</taxon>
        <taxon>Deinococci</taxon>
        <taxon>Deinococcales</taxon>
        <taxon>Deinococcaceae</taxon>
        <taxon>Deinococcus</taxon>
    </lineage>
</organism>
<dbReference type="InterPro" id="IPR025669">
    <property type="entry name" value="AAA_dom"/>
</dbReference>
<keyword evidence="9" id="KW-1185">Reference proteome</keyword>
<protein>
    <submittedName>
        <fullName evidence="8">Tyrosine-protein kinase EpsD</fullName>
    </submittedName>
</protein>
<keyword evidence="6" id="KW-0472">Membrane</keyword>
<dbReference type="Proteomes" id="UP000186607">
    <property type="component" value="Unassembled WGS sequence"/>
</dbReference>
<evidence type="ECO:0000256" key="5">
    <source>
        <dbReference type="ARBA" id="ARBA00023137"/>
    </source>
</evidence>
<sequence>MTESAKDINFFQIFGTLRRSLLPIVGATVLIGGGTYLVSRSQAPVYESRSSIISLFSNVGNQVVNNTLVTAPPLPQGALDEALRSKTVANAIMQSVTAAQVGVEATEQIRAGLQASLNTGNTSMVKINSRLDTQQRGVYEIVAQAGTARAARVLAGATVNALLAWDGARAQRGVANARLSIDAQLKALDARIASVPVTSPDRLSLTAARGTLLQNLSQVAVLEQTSSGTLSQGADPSTPVTPVAPRPTRSAAIAALLTLFGAIGLTLLLSLLRGRVNSAADLMPLGWPLLGQVPLIGRRELGAGLLQVSRTGQMYEALGFLRINLTSVSGEKTKIIAITSSRPGAGKSSLAATLSASFAAEGKNVLLIDADLHRPTQHRIWNMASTQVVALPGAQADLSAAQATLPFALQHPDQACAVHDPAHPNIDLLPAGQMGRQSQEMLNRPDLAELLQRWASAYDLVIIDTPPILALAETLKLAISTDGIILVIESGETSLAELERVQQITQQNGVKLLGTVINKMPRSDQSYYYGYNYRDLPKK</sequence>
<keyword evidence="3 8" id="KW-0418">Kinase</keyword>
<dbReference type="InterPro" id="IPR005702">
    <property type="entry name" value="Wzc-like_C"/>
</dbReference>
<keyword evidence="5" id="KW-0829">Tyrosine-protein kinase</keyword>
<evidence type="ECO:0000313" key="8">
    <source>
        <dbReference type="EMBL" id="OLV15823.1"/>
    </source>
</evidence>
<keyword evidence="4" id="KW-0067">ATP-binding</keyword>
<evidence type="ECO:0000259" key="7">
    <source>
        <dbReference type="Pfam" id="PF13614"/>
    </source>
</evidence>
<evidence type="ECO:0000256" key="1">
    <source>
        <dbReference type="ARBA" id="ARBA00022679"/>
    </source>
</evidence>
<feature type="domain" description="AAA" evidence="7">
    <location>
        <begin position="333"/>
        <end position="503"/>
    </location>
</feature>
<feature type="transmembrane region" description="Helical" evidence="6">
    <location>
        <begin position="21"/>
        <end position="39"/>
    </location>
</feature>
<reference evidence="8 9" key="1">
    <citation type="submission" date="2017-01" db="EMBL/GenBank/DDBJ databases">
        <title>Genome Analysis of Deinococcus marmoris KOPRI26562.</title>
        <authorList>
            <person name="Kim J.H."/>
            <person name="Oh H.-M."/>
        </authorList>
    </citation>
    <scope>NUCLEOTIDE SEQUENCE [LARGE SCALE GENOMIC DNA]</scope>
    <source>
        <strain evidence="8 9">KOPRI26562</strain>
    </source>
</reference>
<dbReference type="InterPro" id="IPR027417">
    <property type="entry name" value="P-loop_NTPase"/>
</dbReference>
<name>A0A1U7NSC3_9DEIO</name>
<evidence type="ECO:0000256" key="4">
    <source>
        <dbReference type="ARBA" id="ARBA00022840"/>
    </source>
</evidence>
<proteinExistence type="predicted"/>
<dbReference type="Gene3D" id="3.40.50.300">
    <property type="entry name" value="P-loop containing nucleotide triphosphate hydrolases"/>
    <property type="match status" value="1"/>
</dbReference>
<evidence type="ECO:0000256" key="2">
    <source>
        <dbReference type="ARBA" id="ARBA00022741"/>
    </source>
</evidence>
<dbReference type="InterPro" id="IPR050445">
    <property type="entry name" value="Bact_polysacc_biosynth/exp"/>
</dbReference>
<keyword evidence="6" id="KW-0812">Transmembrane</keyword>
<dbReference type="CDD" id="cd05387">
    <property type="entry name" value="BY-kinase"/>
    <property type="match status" value="1"/>
</dbReference>
<dbReference type="Pfam" id="PF13614">
    <property type="entry name" value="AAA_31"/>
    <property type="match status" value="1"/>
</dbReference>
<dbReference type="SUPFAM" id="SSF52540">
    <property type="entry name" value="P-loop containing nucleoside triphosphate hydrolases"/>
    <property type="match status" value="1"/>
</dbReference>
<evidence type="ECO:0000313" key="9">
    <source>
        <dbReference type="Proteomes" id="UP000186607"/>
    </source>
</evidence>
<dbReference type="PANTHER" id="PTHR32309">
    <property type="entry name" value="TYROSINE-PROTEIN KINASE"/>
    <property type="match status" value="1"/>
</dbReference>
<dbReference type="RefSeq" id="WP_075836708.1">
    <property type="nucleotide sequence ID" value="NZ_MSTI01000161.1"/>
</dbReference>
<dbReference type="STRING" id="249408.BOO71_0013768"/>
<dbReference type="GO" id="GO:0005524">
    <property type="term" value="F:ATP binding"/>
    <property type="evidence" value="ECO:0007669"/>
    <property type="project" value="UniProtKB-KW"/>
</dbReference>
<dbReference type="GO" id="GO:0004713">
    <property type="term" value="F:protein tyrosine kinase activity"/>
    <property type="evidence" value="ECO:0007669"/>
    <property type="project" value="UniProtKB-KW"/>
</dbReference>
<evidence type="ECO:0000256" key="3">
    <source>
        <dbReference type="ARBA" id="ARBA00022777"/>
    </source>
</evidence>
<keyword evidence="6" id="KW-1133">Transmembrane helix</keyword>
<accession>A0A1U7NSC3</accession>
<feature type="transmembrane region" description="Helical" evidence="6">
    <location>
        <begin position="251"/>
        <end position="272"/>
    </location>
</feature>
<dbReference type="AlphaFoldDB" id="A0A1U7NSC3"/>
<dbReference type="NCBIfam" id="TIGR01007">
    <property type="entry name" value="eps_fam"/>
    <property type="match status" value="1"/>
</dbReference>
<keyword evidence="2" id="KW-0547">Nucleotide-binding</keyword>
<keyword evidence="1" id="KW-0808">Transferase</keyword>